<dbReference type="AlphaFoldDB" id="A0A8H2PN47"/>
<feature type="binding site" evidence="8">
    <location>
        <position position="399"/>
    </location>
    <ligand>
        <name>Mn(2+)</name>
        <dbReference type="ChEBI" id="CHEBI:29035"/>
    </ligand>
</feature>
<dbReference type="SUPFAM" id="SSF53649">
    <property type="entry name" value="Alkaline phosphatase-like"/>
    <property type="match status" value="1"/>
</dbReference>
<evidence type="ECO:0000256" key="7">
    <source>
        <dbReference type="PIRSR" id="PIRSR005091-2"/>
    </source>
</evidence>
<dbReference type="PANTHER" id="PTHR47371">
    <property type="entry name" value="LIPOTEICHOIC ACID SYNTHASE"/>
    <property type="match status" value="1"/>
</dbReference>
<feature type="binding site" evidence="8">
    <location>
        <position position="400"/>
    </location>
    <ligand>
        <name>Mn(2+)</name>
        <dbReference type="ChEBI" id="CHEBI:29035"/>
    </ligand>
</feature>
<comment type="caution">
    <text evidence="11">The sequence shown here is derived from an EMBL/GenBank/DDBJ whole genome shotgun (WGS) entry which is preliminary data.</text>
</comment>
<keyword evidence="5 9" id="KW-0472">Membrane</keyword>
<dbReference type="Pfam" id="PF00884">
    <property type="entry name" value="Sulfatase"/>
    <property type="match status" value="1"/>
</dbReference>
<keyword evidence="12" id="KW-1185">Reference proteome</keyword>
<protein>
    <submittedName>
        <fullName evidence="11">LTA synthase family protein</fullName>
    </submittedName>
</protein>
<feature type="binding site" evidence="7">
    <location>
        <position position="335"/>
    </location>
    <ligand>
        <name>substrate</name>
    </ligand>
</feature>
<keyword evidence="4 9" id="KW-1133">Transmembrane helix</keyword>
<keyword evidence="7" id="KW-0464">Manganese</keyword>
<evidence type="ECO:0000256" key="8">
    <source>
        <dbReference type="PIRSR" id="PIRSR005091-3"/>
    </source>
</evidence>
<dbReference type="PANTHER" id="PTHR47371:SF3">
    <property type="entry name" value="PHOSPHOGLYCEROL TRANSFERASE I"/>
    <property type="match status" value="1"/>
</dbReference>
<evidence type="ECO:0000256" key="6">
    <source>
        <dbReference type="PIRSR" id="PIRSR005091-1"/>
    </source>
</evidence>
<dbReference type="InterPro" id="IPR012160">
    <property type="entry name" value="LtaS-like"/>
</dbReference>
<feature type="transmembrane region" description="Helical" evidence="9">
    <location>
        <begin position="57"/>
        <end position="77"/>
    </location>
</feature>
<evidence type="ECO:0000256" key="2">
    <source>
        <dbReference type="ARBA" id="ARBA00022475"/>
    </source>
</evidence>
<keyword evidence="2" id="KW-1003">Cell membrane</keyword>
<dbReference type="CDD" id="cd16015">
    <property type="entry name" value="LTA_synthase"/>
    <property type="match status" value="1"/>
</dbReference>
<evidence type="ECO:0000256" key="4">
    <source>
        <dbReference type="ARBA" id="ARBA00022989"/>
    </source>
</evidence>
<dbReference type="InterPro" id="IPR000917">
    <property type="entry name" value="Sulfatase_N"/>
</dbReference>
<keyword evidence="7" id="KW-0479">Metal-binding</keyword>
<feature type="domain" description="Sulfatase N-terminal" evidence="10">
    <location>
        <begin position="170"/>
        <end position="450"/>
    </location>
</feature>
<sequence>MFIEYLPYPNEVMKMLINGHLATLVIVFSLLITAAIFSWKFIKVLVNSNNKKTNNPIFASSSAISFIVLFFILFLCARGTIGHRPINPAFVYFSTDPLINSLTLNSIYSVAHALKQFGNEKNASKFYGKMDTDKIINLVRQETGLATDAFLNKDKPSMAIRTPTYQGKPKNLVIILEESLGAQFVSSLGGLTLTPEIDKLNNEGWAFKKLYATGTRSVRGIEAVITGFTPTPARAVVKLDKSQRGFFTIASLLKDNNYTTQFIYGGESHFDNMKSFFLGNGFTDIVDFADIKNPNFVASWGASDGDLFNQANSEITKLHAADKPFFTLIFTSSNHDPFEIPAGIITPIEYTPEQLTQYNGKELMRHKAIQYADYALGEFIGKAKKQPYWKDTVFLVVADHDARTGGKSLVPIQSFHIPAVILNSGHGPTSDERVVSQIDLAPTLLSLMGVTNDSPMLGHDLNNRNAPGRAMMQYADNFAYMEGNEVTILQPQKEPLNFVYDFNEKKLTSKQINPRLAEIALAHVLWGSLAYEKEWYSSKGD</sequence>
<comment type="subcellular location">
    <subcellularLocation>
        <location evidence="1">Cell membrane</location>
        <topology evidence="1">Multi-pass membrane protein</topology>
    </subcellularLocation>
</comment>
<dbReference type="InterPro" id="IPR050448">
    <property type="entry name" value="OpgB/LTA_synthase_biosynth"/>
</dbReference>
<evidence type="ECO:0000256" key="9">
    <source>
        <dbReference type="SAM" id="Phobius"/>
    </source>
</evidence>
<name>A0A8H2PN47_9GAMM</name>
<dbReference type="Gene3D" id="3.30.1120.80">
    <property type="match status" value="1"/>
</dbReference>
<evidence type="ECO:0000259" key="10">
    <source>
        <dbReference type="Pfam" id="PF00884"/>
    </source>
</evidence>
<dbReference type="OrthoDB" id="9760224at2"/>
<dbReference type="InterPro" id="IPR017850">
    <property type="entry name" value="Alkaline_phosphatase_core_sf"/>
</dbReference>
<dbReference type="Proteomes" id="UP000307702">
    <property type="component" value="Unassembled WGS sequence"/>
</dbReference>
<proteinExistence type="predicted"/>
<evidence type="ECO:0000313" key="12">
    <source>
        <dbReference type="Proteomes" id="UP000307702"/>
    </source>
</evidence>
<evidence type="ECO:0000256" key="1">
    <source>
        <dbReference type="ARBA" id="ARBA00004651"/>
    </source>
</evidence>
<evidence type="ECO:0000256" key="5">
    <source>
        <dbReference type="ARBA" id="ARBA00023136"/>
    </source>
</evidence>
<feature type="active site" evidence="6">
    <location>
        <position position="217"/>
    </location>
</feature>
<dbReference type="PIRSF" id="PIRSF005091">
    <property type="entry name" value="Mmb_sulf_HI1246"/>
    <property type="match status" value="1"/>
</dbReference>
<feature type="transmembrane region" description="Helical" evidence="9">
    <location>
        <begin position="21"/>
        <end position="42"/>
    </location>
</feature>
<keyword evidence="3 9" id="KW-0812">Transmembrane</keyword>
<evidence type="ECO:0000256" key="3">
    <source>
        <dbReference type="ARBA" id="ARBA00022692"/>
    </source>
</evidence>
<feature type="binding site" evidence="8">
    <location>
        <position position="178"/>
    </location>
    <ligand>
        <name>Mn(2+)</name>
        <dbReference type="ChEBI" id="CHEBI:29035"/>
    </ligand>
</feature>
<reference evidence="11 12" key="1">
    <citation type="submission" date="2019-05" db="EMBL/GenBank/DDBJ databases">
        <title>Colwellia ponticola sp. nov., isolated from seawater.</title>
        <authorList>
            <person name="Yoon J.-H."/>
        </authorList>
    </citation>
    <scope>NUCLEOTIDE SEQUENCE [LARGE SCALE GENOMIC DNA]</scope>
    <source>
        <strain evidence="11 12">OISW-25</strain>
    </source>
</reference>
<dbReference type="EMBL" id="SZVP01000002">
    <property type="protein sequence ID" value="TMM47103.1"/>
    <property type="molecule type" value="Genomic_DNA"/>
</dbReference>
<dbReference type="GO" id="GO:0005886">
    <property type="term" value="C:plasma membrane"/>
    <property type="evidence" value="ECO:0007669"/>
    <property type="project" value="UniProtKB-SubCell"/>
</dbReference>
<dbReference type="GO" id="GO:0046872">
    <property type="term" value="F:metal ion binding"/>
    <property type="evidence" value="ECO:0007669"/>
    <property type="project" value="UniProtKB-KW"/>
</dbReference>
<evidence type="ECO:0000313" key="11">
    <source>
        <dbReference type="EMBL" id="TMM47103.1"/>
    </source>
</evidence>
<organism evidence="11 12">
    <name type="scientific">Colwellia ponticola</name>
    <dbReference type="NCBI Taxonomy" id="2304625"/>
    <lineage>
        <taxon>Bacteria</taxon>
        <taxon>Pseudomonadati</taxon>
        <taxon>Pseudomonadota</taxon>
        <taxon>Gammaproteobacteria</taxon>
        <taxon>Alteromonadales</taxon>
        <taxon>Colwelliaceae</taxon>
        <taxon>Colwellia</taxon>
    </lineage>
</organism>
<dbReference type="Gene3D" id="3.40.720.10">
    <property type="entry name" value="Alkaline Phosphatase, subunit A"/>
    <property type="match status" value="1"/>
</dbReference>
<accession>A0A8H2PN47</accession>
<gene>
    <name evidence="11" type="ORF">FCS21_04755</name>
</gene>